<sequence length="776" mass="86924">MDIWAWTHTKKRELHEAGQDRLAEIMGDLPHWTCEDEHERAEALYNEGLALAREHDEKWVEVFLRHWHMQSQVLGLRNAHKLPEVIDLLNLSHQDETRDCPQRICAVQDLANCYGIKDGPAYFEERVAVAEETLAEINATWPCYCCISVEMIDAYLDVEDYATALEKVDLATRELAKVNDEPGQILMMKARALLGLGRADEALEALQSFSGAGYGLQVFRQAQQILCLVHIAREDWPQVEESLLSFDDAMSASVHFRHWVQIRYQLHQAGRFDVTGGFLREGRTMLRRLEEAGAAREALVVAGMLAQLAMSAGFWVVAEIALTAMHQQLPLLAKDLGASDEVAELERQLVAMKQALPALESSLTLEAFYALEFESEDEALHALMQAYARWPDEDDLVVRLAAMYEHVGAGDKALALLAESRDRLPESGAVERAYGRLLLNASGKEGFTAACPLDVAGLPPQVRVARLWNYVDLYRGSMPQRALECLEELLAIEPELPAAIYQRAVVLEQLERYDEAIASWQLLVDAFPEDSHLRWGLLVTATLAGHWELVREMAEVIGFRFEKGVALDEHDMGIVKVEFTDEHGDAQRCYAQRTGPATATIVDICQLGTPQRYGERLVFDPAPLNELSETDDEGRPCDLEGNYHFIYRNLKIVEAPGFSTFTLDGVHPGDERLEQLGAQLANLDVVLSRRSNDQYVLQLEPNAGNADASSEHTEELPGLFAYLLVPKDADLVAVDQCLEAFSGAQPHPLVWPELLEALGDAPRLERQADISKRYNL</sequence>
<dbReference type="RefSeq" id="WP_092022254.1">
    <property type="nucleotide sequence ID" value="NZ_FOUE01000003.1"/>
</dbReference>
<accession>A0A1I4PZQ7</accession>
<dbReference type="OrthoDB" id="8764346at2"/>
<dbReference type="AlphaFoldDB" id="A0A1I4PZQ7"/>
<dbReference type="EMBL" id="FOUE01000003">
    <property type="protein sequence ID" value="SFM32893.1"/>
    <property type="molecule type" value="Genomic_DNA"/>
</dbReference>
<dbReference type="SUPFAM" id="SSF48452">
    <property type="entry name" value="TPR-like"/>
    <property type="match status" value="2"/>
</dbReference>
<keyword evidence="2" id="KW-1185">Reference proteome</keyword>
<protein>
    <submittedName>
        <fullName evidence="1">Tetratricopeptide repeat-containing protein</fullName>
    </submittedName>
</protein>
<name>A0A1I4PZQ7_9GAMM</name>
<dbReference type="STRING" id="488535.SAMN04487963_2078"/>
<dbReference type="Proteomes" id="UP000198519">
    <property type="component" value="Unassembled WGS sequence"/>
</dbReference>
<proteinExistence type="predicted"/>
<organism evidence="1 2">
    <name type="scientific">Marinobacter zhejiangensis</name>
    <dbReference type="NCBI Taxonomy" id="488535"/>
    <lineage>
        <taxon>Bacteria</taxon>
        <taxon>Pseudomonadati</taxon>
        <taxon>Pseudomonadota</taxon>
        <taxon>Gammaproteobacteria</taxon>
        <taxon>Pseudomonadales</taxon>
        <taxon>Marinobacteraceae</taxon>
        <taxon>Marinobacter</taxon>
    </lineage>
</organism>
<evidence type="ECO:0000313" key="2">
    <source>
        <dbReference type="Proteomes" id="UP000198519"/>
    </source>
</evidence>
<dbReference type="InterPro" id="IPR011990">
    <property type="entry name" value="TPR-like_helical_dom_sf"/>
</dbReference>
<reference evidence="2" key="1">
    <citation type="submission" date="2016-10" db="EMBL/GenBank/DDBJ databases">
        <authorList>
            <person name="Varghese N."/>
            <person name="Submissions S."/>
        </authorList>
    </citation>
    <scope>NUCLEOTIDE SEQUENCE [LARGE SCALE GENOMIC DNA]</scope>
    <source>
        <strain evidence="2">CGMCC 1.7061</strain>
    </source>
</reference>
<evidence type="ECO:0000313" key="1">
    <source>
        <dbReference type="EMBL" id="SFM32893.1"/>
    </source>
</evidence>
<dbReference type="Gene3D" id="1.25.40.10">
    <property type="entry name" value="Tetratricopeptide repeat domain"/>
    <property type="match status" value="1"/>
</dbReference>
<gene>
    <name evidence="1" type="ORF">SAMN04487963_2078</name>
</gene>